<protein>
    <recommendedName>
        <fullName evidence="7">Ammonium transporter AmtB-like domain-containing protein</fullName>
    </recommendedName>
</protein>
<dbReference type="OrthoDB" id="534912at2759"/>
<feature type="transmembrane region" description="Helical" evidence="6">
    <location>
        <begin position="93"/>
        <end position="115"/>
    </location>
</feature>
<dbReference type="InterPro" id="IPR024041">
    <property type="entry name" value="NH4_transpt_AmtB-like_dom"/>
</dbReference>
<keyword evidence="9" id="KW-1185">Reference proteome</keyword>
<name>A0A913WSJ1_EXADI</name>
<feature type="transmembrane region" description="Helical" evidence="6">
    <location>
        <begin position="7"/>
        <end position="25"/>
    </location>
</feature>
<dbReference type="PANTHER" id="PTHR11730:SF60">
    <property type="entry name" value="RH50, ISOFORM D"/>
    <property type="match status" value="1"/>
</dbReference>
<dbReference type="GO" id="GO:0097272">
    <property type="term" value="P:ammonium homeostasis"/>
    <property type="evidence" value="ECO:0007669"/>
    <property type="project" value="TreeGrafter"/>
</dbReference>
<dbReference type="SUPFAM" id="SSF111352">
    <property type="entry name" value="Ammonium transporter"/>
    <property type="match status" value="1"/>
</dbReference>
<keyword evidence="5 6" id="KW-0472">Membrane</keyword>
<evidence type="ECO:0000313" key="9">
    <source>
        <dbReference type="Proteomes" id="UP000887567"/>
    </source>
</evidence>
<evidence type="ECO:0000256" key="3">
    <source>
        <dbReference type="ARBA" id="ARBA00022692"/>
    </source>
</evidence>
<dbReference type="EnsemblMetazoa" id="XM_021037789.2">
    <property type="protein sequence ID" value="XP_020893448.2"/>
    <property type="gene ID" value="LOC110232574"/>
</dbReference>
<keyword evidence="3 6" id="KW-0812">Transmembrane</keyword>
<comment type="subcellular location">
    <subcellularLocation>
        <location evidence="1">Membrane</location>
        <topology evidence="1">Multi-pass membrane protein</topology>
    </subcellularLocation>
</comment>
<dbReference type="AlphaFoldDB" id="A0A913WSJ1"/>
<dbReference type="GO" id="GO:0008519">
    <property type="term" value="F:ammonium channel activity"/>
    <property type="evidence" value="ECO:0007669"/>
    <property type="project" value="InterPro"/>
</dbReference>
<evidence type="ECO:0000259" key="7">
    <source>
        <dbReference type="Pfam" id="PF00909"/>
    </source>
</evidence>
<feature type="transmembrane region" description="Helical" evidence="6">
    <location>
        <begin position="58"/>
        <end position="81"/>
    </location>
</feature>
<dbReference type="Gene3D" id="1.10.3430.10">
    <property type="entry name" value="Ammonium transporter AmtB like domains"/>
    <property type="match status" value="1"/>
</dbReference>
<evidence type="ECO:0000256" key="5">
    <source>
        <dbReference type="ARBA" id="ARBA00023136"/>
    </source>
</evidence>
<reference evidence="8" key="1">
    <citation type="submission" date="2022-11" db="UniProtKB">
        <authorList>
            <consortium name="EnsemblMetazoa"/>
        </authorList>
    </citation>
    <scope>IDENTIFICATION</scope>
</reference>
<keyword evidence="4 6" id="KW-1133">Transmembrane helix</keyword>
<dbReference type="FunFam" id="1.10.3430.10:FF:000012">
    <property type="entry name" value="Rh type C glycoprotein"/>
    <property type="match status" value="1"/>
</dbReference>
<dbReference type="GO" id="GO:0005886">
    <property type="term" value="C:plasma membrane"/>
    <property type="evidence" value="ECO:0007669"/>
    <property type="project" value="InterPro"/>
</dbReference>
<feature type="transmembrane region" description="Helical" evidence="6">
    <location>
        <begin position="185"/>
        <end position="203"/>
    </location>
</feature>
<evidence type="ECO:0000256" key="4">
    <source>
        <dbReference type="ARBA" id="ARBA00022989"/>
    </source>
</evidence>
<evidence type="ECO:0000256" key="2">
    <source>
        <dbReference type="ARBA" id="ARBA00011036"/>
    </source>
</evidence>
<proteinExistence type="inferred from homology"/>
<dbReference type="PANTHER" id="PTHR11730">
    <property type="entry name" value="AMMONIUM TRANSPORTER"/>
    <property type="match status" value="1"/>
</dbReference>
<feature type="transmembrane region" description="Helical" evidence="6">
    <location>
        <begin position="303"/>
        <end position="327"/>
    </location>
</feature>
<dbReference type="GeneID" id="110232574"/>
<organism evidence="8 9">
    <name type="scientific">Exaiptasia diaphana</name>
    <name type="common">Tropical sea anemone</name>
    <name type="synonym">Aiptasia pulchella</name>
    <dbReference type="NCBI Taxonomy" id="2652724"/>
    <lineage>
        <taxon>Eukaryota</taxon>
        <taxon>Metazoa</taxon>
        <taxon>Cnidaria</taxon>
        <taxon>Anthozoa</taxon>
        <taxon>Hexacorallia</taxon>
        <taxon>Actiniaria</taxon>
        <taxon>Aiptasiidae</taxon>
        <taxon>Exaiptasia</taxon>
    </lineage>
</organism>
<evidence type="ECO:0000256" key="1">
    <source>
        <dbReference type="ARBA" id="ARBA00004141"/>
    </source>
</evidence>
<dbReference type="RefSeq" id="XP_020893448.2">
    <property type="nucleotide sequence ID" value="XM_021037789.2"/>
</dbReference>
<feature type="transmembrane region" description="Helical" evidence="6">
    <location>
        <begin position="215"/>
        <end position="234"/>
    </location>
</feature>
<evidence type="ECO:0000256" key="6">
    <source>
        <dbReference type="SAM" id="Phobius"/>
    </source>
</evidence>
<dbReference type="Proteomes" id="UP000887567">
    <property type="component" value="Unplaced"/>
</dbReference>
<dbReference type="Pfam" id="PF00909">
    <property type="entry name" value="Ammonium_transp"/>
    <property type="match status" value="1"/>
</dbReference>
<sequence length="480" mass="52384">MVEVKFSIAVIVFQTALIVLFGVLVDYGDYALPPHKRNGANGSYSKTLVDESKNDISVFYSLFQDVHVMIYIGFGFLMTFLRKYGYSAVGYNFFIAALVCQWATILSGVFNQIIGEGAKSIRIDVKTLISAEFTAGAVLITFGAVLGKVSRLQLLVIGFFEVFFYAINEYLNVHYLKIADAGGSMIIHAFGAYFGLAVARIIYRTIHSCNGKEESVYHSDMFAMIGTLFLWMFWPSFNGILVAPDYIAQHRAVINTYYSLAASCVVTFAISPFFQKGNKLNMVHIQNATLAGGVAMGTVCNMVLYPFGAVIVGSLAGVISTLGYAYLTAFFDNHLNIHDTCGVNNLHGMPGIIGGIVGAITTANANEDTYGYKGLFNIWGAMAPKANSTEFARLQSLGIPDLEPGDGYTANQMAGYQVAAIFVTLGVSLIGGVITGFVAKLGIFDPPEENQLFDDEDFWETPEEKGNLFIAKTEDEQRLQ</sequence>
<comment type="similarity">
    <text evidence="2">Belongs to the ammonium transporter (TC 2.A.49) family. Rh subfamily.</text>
</comment>
<feature type="transmembrane region" description="Helical" evidence="6">
    <location>
        <begin position="254"/>
        <end position="274"/>
    </location>
</feature>
<evidence type="ECO:0000313" key="8">
    <source>
        <dbReference type="EnsemblMetazoa" id="XP_020893448.2"/>
    </source>
</evidence>
<feature type="transmembrane region" description="Helical" evidence="6">
    <location>
        <begin position="154"/>
        <end position="173"/>
    </location>
</feature>
<dbReference type="PRINTS" id="PR00342">
    <property type="entry name" value="RHESUSRHD"/>
</dbReference>
<feature type="transmembrane region" description="Helical" evidence="6">
    <location>
        <begin position="414"/>
        <end position="439"/>
    </location>
</feature>
<feature type="transmembrane region" description="Helical" evidence="6">
    <location>
        <begin position="127"/>
        <end position="147"/>
    </location>
</feature>
<feature type="domain" description="Ammonium transporter AmtB-like" evidence="7">
    <location>
        <begin position="51"/>
        <end position="441"/>
    </location>
</feature>
<dbReference type="InterPro" id="IPR029020">
    <property type="entry name" value="Ammonium/urea_transptr"/>
</dbReference>
<accession>A0A913WSJ1</accession>
<dbReference type="InterPro" id="IPR002229">
    <property type="entry name" value="RhesusRHD"/>
</dbReference>